<reference evidence="3 4" key="1">
    <citation type="journal article" date="2015" name="Nature">
        <title>rRNA introns, odd ribosomes, and small enigmatic genomes across a large radiation of phyla.</title>
        <authorList>
            <person name="Brown C.T."/>
            <person name="Hug L.A."/>
            <person name="Thomas B.C."/>
            <person name="Sharon I."/>
            <person name="Castelle C.J."/>
            <person name="Singh A."/>
            <person name="Wilkins M.J."/>
            <person name="Williams K.H."/>
            <person name="Banfield J.F."/>
        </authorList>
    </citation>
    <scope>NUCLEOTIDE SEQUENCE [LARGE SCALE GENOMIC DNA]</scope>
</reference>
<sequence length="351" mass="40246">MKVLITGGAGFLGLHLAKYFSENVGTIHELSLLDIADFDKKEYPKNCRFIKVDIRNSQSVNLLIKKFKFDFVIHAAAALPLWKAKDIFEVNVNGTKNILESLLKNKVKRVIYISSTAVYGVPKKHPIYESDSRVGVGPYGQSKIEAENFCFDYIKKGLNVTILRPKTFLGTHRLGVFEILFDWIHDGKRIPLIGNGNNRYQLLDVDDLVEAVYQVLSLKGPSLNGAFNIGAEKYLTIKKDFEIFFRAIDSKSRIFPTPAFLVKKALWLFEKLKLSPLYQWVYDTADKDSFVSIEKLTKTLDWHPRYSNSDALIKAYRWYYKNYREIKSRGSGLSHTVGWKQGILSLIKKLM</sequence>
<gene>
    <name evidence="3" type="ORF">US40_C0010G0032</name>
</gene>
<name>A0A0G0IM17_9BACT</name>
<accession>A0A0G0IM17</accession>
<protein>
    <submittedName>
        <fullName evidence="3">NAD-dependent epimerase/dehydratase</fullName>
    </submittedName>
</protein>
<proteinExistence type="inferred from homology"/>
<dbReference type="Proteomes" id="UP000034917">
    <property type="component" value="Unassembled WGS sequence"/>
</dbReference>
<dbReference type="AlphaFoldDB" id="A0A0G0IM17"/>
<feature type="domain" description="NAD-dependent epimerase/dehydratase" evidence="2">
    <location>
        <begin position="3"/>
        <end position="230"/>
    </location>
</feature>
<dbReference type="EMBL" id="LBSV01000010">
    <property type="protein sequence ID" value="KKQ25249.1"/>
    <property type="molecule type" value="Genomic_DNA"/>
</dbReference>
<dbReference type="InterPro" id="IPR036291">
    <property type="entry name" value="NAD(P)-bd_dom_sf"/>
</dbReference>
<evidence type="ECO:0000313" key="3">
    <source>
        <dbReference type="EMBL" id="KKQ25249.1"/>
    </source>
</evidence>
<dbReference type="SUPFAM" id="SSF51735">
    <property type="entry name" value="NAD(P)-binding Rossmann-fold domains"/>
    <property type="match status" value="1"/>
</dbReference>
<evidence type="ECO:0000256" key="1">
    <source>
        <dbReference type="ARBA" id="ARBA00007637"/>
    </source>
</evidence>
<comment type="caution">
    <text evidence="3">The sequence shown here is derived from an EMBL/GenBank/DDBJ whole genome shotgun (WGS) entry which is preliminary data.</text>
</comment>
<dbReference type="Pfam" id="PF01370">
    <property type="entry name" value="Epimerase"/>
    <property type="match status" value="1"/>
</dbReference>
<dbReference type="InterPro" id="IPR001509">
    <property type="entry name" value="Epimerase_deHydtase"/>
</dbReference>
<dbReference type="Gene3D" id="3.40.50.720">
    <property type="entry name" value="NAD(P)-binding Rossmann-like Domain"/>
    <property type="match status" value="1"/>
</dbReference>
<evidence type="ECO:0000313" key="4">
    <source>
        <dbReference type="Proteomes" id="UP000034917"/>
    </source>
</evidence>
<evidence type="ECO:0000259" key="2">
    <source>
        <dbReference type="Pfam" id="PF01370"/>
    </source>
</evidence>
<organism evidence="3 4">
    <name type="scientific">Candidatus Roizmanbacteria bacterium GW2011_GWC2_37_13</name>
    <dbReference type="NCBI Taxonomy" id="1618486"/>
    <lineage>
        <taxon>Bacteria</taxon>
        <taxon>Candidatus Roizmaniibacteriota</taxon>
    </lineage>
</organism>
<dbReference type="PANTHER" id="PTHR43000">
    <property type="entry name" value="DTDP-D-GLUCOSE 4,6-DEHYDRATASE-RELATED"/>
    <property type="match status" value="1"/>
</dbReference>
<comment type="similarity">
    <text evidence="1">Belongs to the NAD(P)-dependent epimerase/dehydratase family.</text>
</comment>